<dbReference type="EMBL" id="JAIWQS010000030">
    <property type="protein sequence ID" value="KAJ8748058.1"/>
    <property type="molecule type" value="Genomic_DNA"/>
</dbReference>
<evidence type="ECO:0000259" key="3">
    <source>
        <dbReference type="PROSITE" id="PS50089"/>
    </source>
</evidence>
<dbReference type="InterPro" id="IPR013083">
    <property type="entry name" value="Znf_RING/FYVE/PHD"/>
</dbReference>
<comment type="caution">
    <text evidence="4">The sequence shown here is derived from an EMBL/GenBank/DDBJ whole genome shotgun (WGS) entry which is preliminary data.</text>
</comment>
<dbReference type="FunFam" id="3.30.40.10:FF:000383">
    <property type="entry name" value="RING/U-box superfamily protein"/>
    <property type="match status" value="1"/>
</dbReference>
<keyword evidence="1" id="KW-0479">Metal-binding</keyword>
<feature type="compositionally biased region" description="Polar residues" evidence="2">
    <location>
        <begin position="97"/>
        <end position="107"/>
    </location>
</feature>
<keyword evidence="1" id="KW-0862">Zinc</keyword>
<dbReference type="Pfam" id="PF14570">
    <property type="entry name" value="zf-RING_4"/>
    <property type="match status" value="1"/>
</dbReference>
<feature type="compositionally biased region" description="Basic and acidic residues" evidence="2">
    <location>
        <begin position="70"/>
        <end position="82"/>
    </location>
</feature>
<dbReference type="GO" id="GO:0004842">
    <property type="term" value="F:ubiquitin-protein transferase activity"/>
    <property type="evidence" value="ECO:0007669"/>
    <property type="project" value="InterPro"/>
</dbReference>
<organism evidence="4 5">
    <name type="scientific">Erythroxylum novogranatense</name>
    <dbReference type="NCBI Taxonomy" id="1862640"/>
    <lineage>
        <taxon>Eukaryota</taxon>
        <taxon>Viridiplantae</taxon>
        <taxon>Streptophyta</taxon>
        <taxon>Embryophyta</taxon>
        <taxon>Tracheophyta</taxon>
        <taxon>Spermatophyta</taxon>
        <taxon>Magnoliopsida</taxon>
        <taxon>eudicotyledons</taxon>
        <taxon>Gunneridae</taxon>
        <taxon>Pentapetalae</taxon>
        <taxon>rosids</taxon>
        <taxon>fabids</taxon>
        <taxon>Malpighiales</taxon>
        <taxon>Erythroxylaceae</taxon>
        <taxon>Erythroxylum</taxon>
    </lineage>
</organism>
<keyword evidence="5" id="KW-1185">Reference proteome</keyword>
<dbReference type="PANTHER" id="PTHR12603:SF0">
    <property type="entry name" value="CCR4-NOT TRANSCRIPTION COMPLEX SUBUNIT 4"/>
    <property type="match status" value="1"/>
</dbReference>
<protein>
    <recommendedName>
        <fullName evidence="3">RING-type domain-containing protein</fullName>
    </recommendedName>
</protein>
<keyword evidence="1" id="KW-0863">Zinc-finger</keyword>
<dbReference type="Gene3D" id="3.30.40.10">
    <property type="entry name" value="Zinc/RING finger domain, C3HC4 (zinc finger)"/>
    <property type="match status" value="1"/>
</dbReference>
<dbReference type="GO" id="GO:0016567">
    <property type="term" value="P:protein ubiquitination"/>
    <property type="evidence" value="ECO:0007669"/>
    <property type="project" value="TreeGrafter"/>
</dbReference>
<dbReference type="InterPro" id="IPR039780">
    <property type="entry name" value="Mot2"/>
</dbReference>
<evidence type="ECO:0000256" key="2">
    <source>
        <dbReference type="SAM" id="MobiDB-lite"/>
    </source>
</evidence>
<feature type="region of interest" description="Disordered" evidence="2">
    <location>
        <begin position="158"/>
        <end position="185"/>
    </location>
</feature>
<feature type="compositionally biased region" description="Low complexity" evidence="2">
    <location>
        <begin position="108"/>
        <end position="132"/>
    </location>
</feature>
<dbReference type="InterPro" id="IPR039515">
    <property type="entry name" value="NOT4_mRING-HC-C4C4"/>
</dbReference>
<name>A0AAV8S7N6_9ROSI</name>
<dbReference type="CDD" id="cd16618">
    <property type="entry name" value="mRING-HC-C4C4_CNOT4"/>
    <property type="match status" value="1"/>
</dbReference>
<evidence type="ECO:0000313" key="4">
    <source>
        <dbReference type="EMBL" id="KAJ8748058.1"/>
    </source>
</evidence>
<dbReference type="PANTHER" id="PTHR12603">
    <property type="entry name" value="CCR4-NOT TRANSCRIPTION COMPLEX RELATED"/>
    <property type="match status" value="1"/>
</dbReference>
<gene>
    <name evidence="4" type="ORF">K2173_012642</name>
</gene>
<evidence type="ECO:0000313" key="5">
    <source>
        <dbReference type="Proteomes" id="UP001159364"/>
    </source>
</evidence>
<dbReference type="GO" id="GO:0008270">
    <property type="term" value="F:zinc ion binding"/>
    <property type="evidence" value="ECO:0007669"/>
    <property type="project" value="UniProtKB-KW"/>
</dbReference>
<reference evidence="4 5" key="1">
    <citation type="submission" date="2021-09" db="EMBL/GenBank/DDBJ databases">
        <title>Genomic insights and catalytic innovation underlie evolution of tropane alkaloids biosynthesis.</title>
        <authorList>
            <person name="Wang Y.-J."/>
            <person name="Tian T."/>
            <person name="Huang J.-P."/>
            <person name="Huang S.-X."/>
        </authorList>
    </citation>
    <scope>NUCLEOTIDE SEQUENCE [LARGE SCALE GENOMIC DNA]</scope>
    <source>
        <strain evidence="4">KIB-2018</strain>
        <tissue evidence="4">Leaf</tissue>
    </source>
</reference>
<sequence>MFSDSINHNAVIPCAAKDSGKKKRTHRSARLKQYKRDARREQWLSQGAVKQNGRKDDASGPRFSPPACNVERKNLETGGKGEEENDNGPIHHDFDSDSNSPTGSSVLGSTDAGTTFTGSSSSSGSSAGCCSGNITEDEEGVGDDNCLEDWEAMADALASANETKQESQNDGQCSEGSESSGEQHEPVKQVQASYCNVGFTWEQVKQECLRTVALGLAHGNRRAWRPDDEFRPQSLPNLSKQRSFPNTERHYGQGGLPWVCSSAANVPSSCPICYEDLDVTDTSFLPCLCGFLLCLFCHKRILEEDGRCPGCRKPYKRDLVEAEASVPGGCLNFRLARSCSMITRS</sequence>
<proteinExistence type="predicted"/>
<evidence type="ECO:0000256" key="1">
    <source>
        <dbReference type="PROSITE-ProRule" id="PRU00175"/>
    </source>
</evidence>
<dbReference type="InterPro" id="IPR001841">
    <property type="entry name" value="Znf_RING"/>
</dbReference>
<feature type="region of interest" description="Disordered" evidence="2">
    <location>
        <begin position="13"/>
        <end position="135"/>
    </location>
</feature>
<dbReference type="SUPFAM" id="SSF57850">
    <property type="entry name" value="RING/U-box"/>
    <property type="match status" value="1"/>
</dbReference>
<feature type="region of interest" description="Disordered" evidence="2">
    <location>
        <begin position="225"/>
        <end position="244"/>
    </location>
</feature>
<dbReference type="PROSITE" id="PS50089">
    <property type="entry name" value="ZF_RING_2"/>
    <property type="match status" value="1"/>
</dbReference>
<feature type="compositionally biased region" description="Basic residues" evidence="2">
    <location>
        <begin position="20"/>
        <end position="33"/>
    </location>
</feature>
<feature type="domain" description="RING-type" evidence="3">
    <location>
        <begin position="270"/>
        <end position="312"/>
    </location>
</feature>
<dbReference type="AlphaFoldDB" id="A0AAV8S7N6"/>
<dbReference type="Proteomes" id="UP001159364">
    <property type="component" value="Unassembled WGS sequence"/>
</dbReference>
<accession>A0AAV8S7N6</accession>
<feature type="compositionally biased region" description="Polar residues" evidence="2">
    <location>
        <begin position="234"/>
        <end position="244"/>
    </location>
</feature>
<dbReference type="GO" id="GO:0030014">
    <property type="term" value="C:CCR4-NOT complex"/>
    <property type="evidence" value="ECO:0007669"/>
    <property type="project" value="InterPro"/>
</dbReference>
<feature type="compositionally biased region" description="Polar residues" evidence="2">
    <location>
        <begin position="160"/>
        <end position="172"/>
    </location>
</feature>